<sequence>MQPIQRTVHCYFKKRDNPSSESIPSTSIHIPSTDATPSSSGSVTNTTPSPISECVTTPPSSGIDANTTPSSNAECQWSSCIERDPGKRKAISEFHVDARDEIRRAYLVAGPYQPPLLSYKKTKFGNQRRSFQKNWFNQFKWLEYSPSEDKAYCFYCFLFLEDVHTTNISALATVGFDNWKRVNQGIHCAFLSHVGTSPKSSPHLKCVEMAEYLMRPSQHIETIIRAQTKEETKKTRLRLKTSIMAVRLLALQGCAFRGHDESSSSLNRGNFIELLKAFAQLNTEVDNVVLHNAPKNAQYISPTVHVTPSPNIFTSM</sequence>
<protein>
    <recommendedName>
        <fullName evidence="2">TTF-type domain-containing protein</fullName>
    </recommendedName>
</protein>
<dbReference type="PANTHER" id="PTHR45749:SF26">
    <property type="entry name" value="ZINC FINGER MYM-TYPE PROTEIN 1-LIKE"/>
    <property type="match status" value="1"/>
</dbReference>
<comment type="caution">
    <text evidence="3">The sequence shown here is derived from an EMBL/GenBank/DDBJ whole genome shotgun (WGS) entry which is preliminary data.</text>
</comment>
<gene>
    <name evidence="3" type="ORF">CEPIT_LOCUS16403</name>
</gene>
<evidence type="ECO:0000313" key="4">
    <source>
        <dbReference type="Proteomes" id="UP001152523"/>
    </source>
</evidence>
<reference evidence="3" key="1">
    <citation type="submission" date="2022-07" db="EMBL/GenBank/DDBJ databases">
        <authorList>
            <person name="Macas J."/>
            <person name="Novak P."/>
            <person name="Neumann P."/>
        </authorList>
    </citation>
    <scope>NUCLEOTIDE SEQUENCE</scope>
</reference>
<dbReference type="InterPro" id="IPR025398">
    <property type="entry name" value="DUF4371"/>
</dbReference>
<dbReference type="AlphaFoldDB" id="A0AAV0DJW8"/>
<evidence type="ECO:0000259" key="2">
    <source>
        <dbReference type="SMART" id="SM00597"/>
    </source>
</evidence>
<evidence type="ECO:0000256" key="1">
    <source>
        <dbReference type="SAM" id="MobiDB-lite"/>
    </source>
</evidence>
<feature type="compositionally biased region" description="Polar residues" evidence="1">
    <location>
        <begin position="33"/>
        <end position="73"/>
    </location>
</feature>
<feature type="domain" description="TTF-type" evidence="2">
    <location>
        <begin position="127"/>
        <end position="222"/>
    </location>
</feature>
<dbReference type="InterPro" id="IPR006580">
    <property type="entry name" value="Znf_TTF"/>
</dbReference>
<feature type="compositionally biased region" description="Low complexity" evidence="1">
    <location>
        <begin position="19"/>
        <end position="32"/>
    </location>
</feature>
<evidence type="ECO:0000313" key="3">
    <source>
        <dbReference type="EMBL" id="CAH9103362.1"/>
    </source>
</evidence>
<feature type="region of interest" description="Disordered" evidence="1">
    <location>
        <begin position="12"/>
        <end position="73"/>
    </location>
</feature>
<accession>A0AAV0DJW8</accession>
<keyword evidence="4" id="KW-1185">Reference proteome</keyword>
<dbReference type="Pfam" id="PF14291">
    <property type="entry name" value="DUF4371"/>
    <property type="match status" value="1"/>
</dbReference>
<dbReference type="EMBL" id="CAMAPF010000121">
    <property type="protein sequence ID" value="CAH9103362.1"/>
    <property type="molecule type" value="Genomic_DNA"/>
</dbReference>
<dbReference type="Proteomes" id="UP001152523">
    <property type="component" value="Unassembled WGS sequence"/>
</dbReference>
<organism evidence="3 4">
    <name type="scientific">Cuscuta epithymum</name>
    <dbReference type="NCBI Taxonomy" id="186058"/>
    <lineage>
        <taxon>Eukaryota</taxon>
        <taxon>Viridiplantae</taxon>
        <taxon>Streptophyta</taxon>
        <taxon>Embryophyta</taxon>
        <taxon>Tracheophyta</taxon>
        <taxon>Spermatophyta</taxon>
        <taxon>Magnoliopsida</taxon>
        <taxon>eudicotyledons</taxon>
        <taxon>Gunneridae</taxon>
        <taxon>Pentapetalae</taxon>
        <taxon>asterids</taxon>
        <taxon>lamiids</taxon>
        <taxon>Solanales</taxon>
        <taxon>Convolvulaceae</taxon>
        <taxon>Cuscuteae</taxon>
        <taxon>Cuscuta</taxon>
        <taxon>Cuscuta subgen. Cuscuta</taxon>
    </lineage>
</organism>
<proteinExistence type="predicted"/>
<name>A0AAV0DJW8_9ASTE</name>
<dbReference type="PANTHER" id="PTHR45749">
    <property type="match status" value="1"/>
</dbReference>
<dbReference type="SMART" id="SM00597">
    <property type="entry name" value="ZnF_TTF"/>
    <property type="match status" value="1"/>
</dbReference>